<dbReference type="KEGG" id="gms:SOIL9_68560"/>
<organism evidence="5 6">
    <name type="scientific">Gemmata massiliana</name>
    <dbReference type="NCBI Taxonomy" id="1210884"/>
    <lineage>
        <taxon>Bacteria</taxon>
        <taxon>Pseudomonadati</taxon>
        <taxon>Planctomycetota</taxon>
        <taxon>Planctomycetia</taxon>
        <taxon>Gemmatales</taxon>
        <taxon>Gemmataceae</taxon>
        <taxon>Gemmata</taxon>
    </lineage>
</organism>
<protein>
    <recommendedName>
        <fullName evidence="4">Ketoreductase domain-containing protein</fullName>
    </recommendedName>
</protein>
<evidence type="ECO:0000256" key="2">
    <source>
        <dbReference type="ARBA" id="ARBA00023002"/>
    </source>
</evidence>
<gene>
    <name evidence="5" type="ORF">SOIL9_68560</name>
</gene>
<dbReference type="Proteomes" id="UP000464178">
    <property type="component" value="Chromosome"/>
</dbReference>
<dbReference type="PRINTS" id="PR00081">
    <property type="entry name" value="GDHRDH"/>
</dbReference>
<evidence type="ECO:0000313" key="5">
    <source>
        <dbReference type="EMBL" id="VTR90858.1"/>
    </source>
</evidence>
<dbReference type="InterPro" id="IPR020904">
    <property type="entry name" value="Sc_DH/Rdtase_CS"/>
</dbReference>
<evidence type="ECO:0000256" key="3">
    <source>
        <dbReference type="RuleBase" id="RU000363"/>
    </source>
</evidence>
<evidence type="ECO:0000256" key="1">
    <source>
        <dbReference type="ARBA" id="ARBA00006484"/>
    </source>
</evidence>
<dbReference type="InterPro" id="IPR002347">
    <property type="entry name" value="SDR_fam"/>
</dbReference>
<proteinExistence type="inferred from homology"/>
<dbReference type="EMBL" id="LR593886">
    <property type="protein sequence ID" value="VTR90858.1"/>
    <property type="molecule type" value="Genomic_DNA"/>
</dbReference>
<dbReference type="GO" id="GO:0016491">
    <property type="term" value="F:oxidoreductase activity"/>
    <property type="evidence" value="ECO:0007669"/>
    <property type="project" value="UniProtKB-KW"/>
</dbReference>
<dbReference type="SMART" id="SM00822">
    <property type="entry name" value="PKS_KR"/>
    <property type="match status" value="1"/>
</dbReference>
<dbReference type="AlphaFoldDB" id="A0A6P2CPB0"/>
<dbReference type="Pfam" id="PF00106">
    <property type="entry name" value="adh_short"/>
    <property type="match status" value="1"/>
</dbReference>
<evidence type="ECO:0000313" key="6">
    <source>
        <dbReference type="Proteomes" id="UP000464178"/>
    </source>
</evidence>
<dbReference type="RefSeq" id="WP_162665936.1">
    <property type="nucleotide sequence ID" value="NZ_LR593886.1"/>
</dbReference>
<dbReference type="PANTHER" id="PTHR44196">
    <property type="entry name" value="DEHYDROGENASE/REDUCTASE SDR FAMILY MEMBER 7B"/>
    <property type="match status" value="1"/>
</dbReference>
<evidence type="ECO:0000259" key="4">
    <source>
        <dbReference type="SMART" id="SM00822"/>
    </source>
</evidence>
<keyword evidence="2" id="KW-0560">Oxidoreductase</keyword>
<name>A0A6P2CPB0_9BACT</name>
<dbReference type="GO" id="GO:0016020">
    <property type="term" value="C:membrane"/>
    <property type="evidence" value="ECO:0007669"/>
    <property type="project" value="TreeGrafter"/>
</dbReference>
<keyword evidence="6" id="KW-1185">Reference proteome</keyword>
<reference evidence="5 6" key="1">
    <citation type="submission" date="2019-05" db="EMBL/GenBank/DDBJ databases">
        <authorList>
            <consortium name="Science for Life Laboratories"/>
        </authorList>
    </citation>
    <scope>NUCLEOTIDE SEQUENCE [LARGE SCALE GENOMIC DNA]</scope>
    <source>
        <strain evidence="5">Soil9</strain>
    </source>
</reference>
<dbReference type="InterPro" id="IPR036291">
    <property type="entry name" value="NAD(P)-bd_dom_sf"/>
</dbReference>
<dbReference type="InterPro" id="IPR057326">
    <property type="entry name" value="KR_dom"/>
</dbReference>
<feature type="domain" description="Ketoreductase" evidence="4">
    <location>
        <begin position="8"/>
        <end position="192"/>
    </location>
</feature>
<accession>A0A6P2CPB0</accession>
<dbReference type="Gene3D" id="3.40.50.720">
    <property type="entry name" value="NAD(P)-binding Rossmann-like Domain"/>
    <property type="match status" value="1"/>
</dbReference>
<dbReference type="PRINTS" id="PR00080">
    <property type="entry name" value="SDRFAMILY"/>
</dbReference>
<sequence>MAGAFAGKVALVTGASSGIGWELAKQLAGEGATVGVVARRVEPLNELVSQITAAKGRALAVPADVGQREQIEATFARVRAELGPIDLVIANAGVGRPTLLDPVNMGDVEDTFRINLMGVIYTVSAAIPEMLARKSGHLVAVSSLASYRGLPAESAYCASKAAVNIYMDGLRMHLRGTGVRTTTICPGFIKTPMTATNKFHMPQLMEADYAARKMIRAIRAGKKVYNFPRGLHFLIKLSRWLPDSVMIRVMGDYDSEAKQAVADRQK</sequence>
<dbReference type="PROSITE" id="PS00061">
    <property type="entry name" value="ADH_SHORT"/>
    <property type="match status" value="1"/>
</dbReference>
<dbReference type="SUPFAM" id="SSF51735">
    <property type="entry name" value="NAD(P)-binding Rossmann-fold domains"/>
    <property type="match status" value="1"/>
</dbReference>
<comment type="similarity">
    <text evidence="1 3">Belongs to the short-chain dehydrogenases/reductases (SDR) family.</text>
</comment>
<dbReference type="PANTHER" id="PTHR44196:SF3">
    <property type="entry name" value="SHORT CHAIN DEHYDROGENASE FAMILY PROTEIN"/>
    <property type="match status" value="1"/>
</dbReference>